<dbReference type="EMBL" id="JAZGSY010000293">
    <property type="protein sequence ID" value="KAL1837451.1"/>
    <property type="molecule type" value="Genomic_DNA"/>
</dbReference>
<dbReference type="Proteomes" id="UP001583172">
    <property type="component" value="Unassembled WGS sequence"/>
</dbReference>
<keyword evidence="3" id="KW-1185">Reference proteome</keyword>
<feature type="compositionally biased region" description="Gly residues" evidence="1">
    <location>
        <begin position="240"/>
        <end position="265"/>
    </location>
</feature>
<organism evidence="2 3">
    <name type="scientific">Humicola insolens</name>
    <name type="common">Soft-rot fungus</name>
    <dbReference type="NCBI Taxonomy" id="85995"/>
    <lineage>
        <taxon>Eukaryota</taxon>
        <taxon>Fungi</taxon>
        <taxon>Dikarya</taxon>
        <taxon>Ascomycota</taxon>
        <taxon>Pezizomycotina</taxon>
        <taxon>Sordariomycetes</taxon>
        <taxon>Sordariomycetidae</taxon>
        <taxon>Sordariales</taxon>
        <taxon>Chaetomiaceae</taxon>
        <taxon>Mycothermus</taxon>
    </lineage>
</organism>
<accession>A0ABR3V7Q7</accession>
<sequence length="284" mass="30400">MLSTGRTGSRTRSDGLAASQSASFGSAYTPQGNQPRLSATQTPRHTNQSANQGNQGGLLSRIINRNPTPKPKEYKLTLKCAHEDCIHSPNGCWLFKDQNPNINHMYAYKDENYRGGIIKPWVVTLNVCGVWRETTRWNAEVVLQRYIRETRGGVPMNAEAFLRELEALGEGVLVKSEGQGLEWPRTGRVYQRQQQSLPLPAPQPAPRVATPQRNNSAPARMEHSGWATGGTQVSRPAVPGGAGGGGGAGDGGGGLRRGGVGGGYNGRRPQPVRGYSAGAGGYGQ</sequence>
<gene>
    <name evidence="2" type="ORF">VTJ49DRAFT_3771</name>
</gene>
<name>A0ABR3V7Q7_HUMIN</name>
<protein>
    <submittedName>
        <fullName evidence="2">Uncharacterized protein</fullName>
    </submittedName>
</protein>
<feature type="region of interest" description="Disordered" evidence="1">
    <location>
        <begin position="189"/>
        <end position="284"/>
    </location>
</feature>
<proteinExistence type="predicted"/>
<comment type="caution">
    <text evidence="2">The sequence shown here is derived from an EMBL/GenBank/DDBJ whole genome shotgun (WGS) entry which is preliminary data.</text>
</comment>
<evidence type="ECO:0000313" key="3">
    <source>
        <dbReference type="Proteomes" id="UP001583172"/>
    </source>
</evidence>
<evidence type="ECO:0000256" key="1">
    <source>
        <dbReference type="SAM" id="MobiDB-lite"/>
    </source>
</evidence>
<feature type="region of interest" description="Disordered" evidence="1">
    <location>
        <begin position="1"/>
        <end position="68"/>
    </location>
</feature>
<evidence type="ECO:0000313" key="2">
    <source>
        <dbReference type="EMBL" id="KAL1837451.1"/>
    </source>
</evidence>
<feature type="compositionally biased region" description="Polar residues" evidence="1">
    <location>
        <begin position="1"/>
        <end position="10"/>
    </location>
</feature>
<feature type="compositionally biased region" description="Polar residues" evidence="1">
    <location>
        <begin position="18"/>
        <end position="53"/>
    </location>
</feature>
<reference evidence="2 3" key="1">
    <citation type="journal article" date="2024" name="Commun. Biol.">
        <title>Comparative genomic analysis of thermophilic fungi reveals convergent evolutionary adaptations and gene losses.</title>
        <authorList>
            <person name="Steindorff A.S."/>
            <person name="Aguilar-Pontes M.V."/>
            <person name="Robinson A.J."/>
            <person name="Andreopoulos B."/>
            <person name="LaButti K."/>
            <person name="Kuo A."/>
            <person name="Mondo S."/>
            <person name="Riley R."/>
            <person name="Otillar R."/>
            <person name="Haridas S."/>
            <person name="Lipzen A."/>
            <person name="Grimwood J."/>
            <person name="Schmutz J."/>
            <person name="Clum A."/>
            <person name="Reid I.D."/>
            <person name="Moisan M.C."/>
            <person name="Butler G."/>
            <person name="Nguyen T.T.M."/>
            <person name="Dewar K."/>
            <person name="Conant G."/>
            <person name="Drula E."/>
            <person name="Henrissat B."/>
            <person name="Hansel C."/>
            <person name="Singer S."/>
            <person name="Hutchinson M.I."/>
            <person name="de Vries R.P."/>
            <person name="Natvig D.O."/>
            <person name="Powell A.J."/>
            <person name="Tsang A."/>
            <person name="Grigoriev I.V."/>
        </authorList>
    </citation>
    <scope>NUCLEOTIDE SEQUENCE [LARGE SCALE GENOMIC DNA]</scope>
    <source>
        <strain evidence="2 3">CBS 620.91</strain>
    </source>
</reference>